<evidence type="ECO:0000313" key="10">
    <source>
        <dbReference type="Proteomes" id="UP000565441"/>
    </source>
</evidence>
<evidence type="ECO:0000256" key="5">
    <source>
        <dbReference type="ARBA" id="ARBA00022723"/>
    </source>
</evidence>
<keyword evidence="4" id="KW-0349">Heme</keyword>
<evidence type="ECO:0000256" key="4">
    <source>
        <dbReference type="ARBA" id="ARBA00022617"/>
    </source>
</evidence>
<dbReference type="GO" id="GO:0004497">
    <property type="term" value="F:monooxygenase activity"/>
    <property type="evidence" value="ECO:0007669"/>
    <property type="project" value="UniProtKB-KW"/>
</dbReference>
<keyword evidence="7" id="KW-0408">Iron</keyword>
<name>A0A8H5LZT9_9AGAR</name>
<comment type="cofactor">
    <cofactor evidence="1">
        <name>heme</name>
        <dbReference type="ChEBI" id="CHEBI:30413"/>
    </cofactor>
</comment>
<evidence type="ECO:0000256" key="3">
    <source>
        <dbReference type="ARBA" id="ARBA00010617"/>
    </source>
</evidence>
<keyword evidence="5" id="KW-0479">Metal-binding</keyword>
<evidence type="ECO:0000256" key="1">
    <source>
        <dbReference type="ARBA" id="ARBA00001971"/>
    </source>
</evidence>
<dbReference type="Gene3D" id="1.10.630.10">
    <property type="entry name" value="Cytochrome P450"/>
    <property type="match status" value="1"/>
</dbReference>
<gene>
    <name evidence="9" type="ORF">D9615_007975</name>
</gene>
<keyword evidence="8" id="KW-0503">Monooxygenase</keyword>
<reference evidence="9 10" key="1">
    <citation type="journal article" date="2020" name="ISME J.">
        <title>Uncovering the hidden diversity of litter-decomposition mechanisms in mushroom-forming fungi.</title>
        <authorList>
            <person name="Floudas D."/>
            <person name="Bentzer J."/>
            <person name="Ahren D."/>
            <person name="Johansson T."/>
            <person name="Persson P."/>
            <person name="Tunlid A."/>
        </authorList>
    </citation>
    <scope>NUCLEOTIDE SEQUENCE [LARGE SCALE GENOMIC DNA]</scope>
    <source>
        <strain evidence="9 10">CBS 661.87</strain>
    </source>
</reference>
<dbReference type="InterPro" id="IPR036396">
    <property type="entry name" value="Cyt_P450_sf"/>
</dbReference>
<dbReference type="GO" id="GO:0005506">
    <property type="term" value="F:iron ion binding"/>
    <property type="evidence" value="ECO:0007669"/>
    <property type="project" value="InterPro"/>
</dbReference>
<comment type="caution">
    <text evidence="9">The sequence shown here is derived from an EMBL/GenBank/DDBJ whole genome shotgun (WGS) entry which is preliminary data.</text>
</comment>
<dbReference type="InterPro" id="IPR050364">
    <property type="entry name" value="Cytochrome_P450_fung"/>
</dbReference>
<dbReference type="GO" id="GO:0020037">
    <property type="term" value="F:heme binding"/>
    <property type="evidence" value="ECO:0007669"/>
    <property type="project" value="InterPro"/>
</dbReference>
<dbReference type="GO" id="GO:0016705">
    <property type="term" value="F:oxidoreductase activity, acting on paired donors, with incorporation or reduction of molecular oxygen"/>
    <property type="evidence" value="ECO:0007669"/>
    <property type="project" value="InterPro"/>
</dbReference>
<dbReference type="PRINTS" id="PR00463">
    <property type="entry name" value="EP450I"/>
</dbReference>
<organism evidence="9 10">
    <name type="scientific">Tricholomella constricta</name>
    <dbReference type="NCBI Taxonomy" id="117010"/>
    <lineage>
        <taxon>Eukaryota</taxon>
        <taxon>Fungi</taxon>
        <taxon>Dikarya</taxon>
        <taxon>Basidiomycota</taxon>
        <taxon>Agaricomycotina</taxon>
        <taxon>Agaricomycetes</taxon>
        <taxon>Agaricomycetidae</taxon>
        <taxon>Agaricales</taxon>
        <taxon>Tricholomatineae</taxon>
        <taxon>Lyophyllaceae</taxon>
        <taxon>Tricholomella</taxon>
    </lineage>
</organism>
<evidence type="ECO:0000256" key="6">
    <source>
        <dbReference type="ARBA" id="ARBA00023002"/>
    </source>
</evidence>
<evidence type="ECO:0008006" key="11">
    <source>
        <dbReference type="Google" id="ProtNLM"/>
    </source>
</evidence>
<accession>A0A8H5LZT9</accession>
<comment type="similarity">
    <text evidence="3">Belongs to the cytochrome P450 family.</text>
</comment>
<dbReference type="InterPro" id="IPR002401">
    <property type="entry name" value="Cyt_P450_E_grp-I"/>
</dbReference>
<dbReference type="Proteomes" id="UP000565441">
    <property type="component" value="Unassembled WGS sequence"/>
</dbReference>
<sequence>MIASWAIVFALVTAIFCVYQLLTARRPHFPPGPKGSPFIGNLLQMGGDHTEMLFKEWAARFGDIVYIQVLNQPMVILSDLQATRDLLEKRSSIYSDRPRFVLFSELMGWHSASTHVRYGPRFRKHRRFIQQVFNQRAATAFHPLQERETLVLLDNLIQAPDVFVRHFKRFAAATIFPITYGHTITSVDDAFIKLAEEAATLTVESGSPAATLVDFFPVLRHIPTWAPFSGFKRKALETRKAVDKMMNVPFDMVKKEMRSGQARPCFTSTLLEMHCDPGKDASNSEDEQDIKGAAGTLYAGKAVHSRMFLCLDSHLVVLAAEDTTVAVMQSFILAMVRHPEVFRKAQDEMDRVIGSGRLPTLNDRGSLPYLECVLKEVLRWNPPVPLGMPHRVMEDDIYRGYHIPKGTTVIANIFAILHDCFQPDVLYPERYIENSDLPDPREVVFGFGRRSA</sequence>
<evidence type="ECO:0000256" key="7">
    <source>
        <dbReference type="ARBA" id="ARBA00023004"/>
    </source>
</evidence>
<dbReference type="SUPFAM" id="SSF48264">
    <property type="entry name" value="Cytochrome P450"/>
    <property type="match status" value="1"/>
</dbReference>
<proteinExistence type="inferred from homology"/>
<dbReference type="InterPro" id="IPR001128">
    <property type="entry name" value="Cyt_P450"/>
</dbReference>
<dbReference type="PANTHER" id="PTHR46300:SF5">
    <property type="entry name" value="CYTOCHROME P450"/>
    <property type="match status" value="1"/>
</dbReference>
<dbReference type="OrthoDB" id="2789670at2759"/>
<keyword evidence="6" id="KW-0560">Oxidoreductase</keyword>
<protein>
    <recommendedName>
        <fullName evidence="11">Cytochrome P450</fullName>
    </recommendedName>
</protein>
<dbReference type="Pfam" id="PF00067">
    <property type="entry name" value="p450"/>
    <property type="match status" value="2"/>
</dbReference>
<evidence type="ECO:0000256" key="8">
    <source>
        <dbReference type="ARBA" id="ARBA00023033"/>
    </source>
</evidence>
<evidence type="ECO:0000313" key="9">
    <source>
        <dbReference type="EMBL" id="KAF5375444.1"/>
    </source>
</evidence>
<dbReference type="EMBL" id="JAACJP010000034">
    <property type="protein sequence ID" value="KAF5375444.1"/>
    <property type="molecule type" value="Genomic_DNA"/>
</dbReference>
<dbReference type="AlphaFoldDB" id="A0A8H5LZT9"/>
<keyword evidence="10" id="KW-1185">Reference proteome</keyword>
<dbReference type="PANTHER" id="PTHR46300">
    <property type="entry name" value="P450, PUTATIVE (EUROFUNG)-RELATED-RELATED"/>
    <property type="match status" value="1"/>
</dbReference>
<evidence type="ECO:0000256" key="2">
    <source>
        <dbReference type="ARBA" id="ARBA00005179"/>
    </source>
</evidence>
<dbReference type="CDD" id="cd11065">
    <property type="entry name" value="CYP64-like"/>
    <property type="match status" value="1"/>
</dbReference>
<comment type="pathway">
    <text evidence="2">Secondary metabolite biosynthesis.</text>
</comment>